<dbReference type="InParanoid" id="A0A4W3GC26"/>
<reference evidence="3" key="4">
    <citation type="submission" date="2025-08" db="UniProtKB">
        <authorList>
            <consortium name="Ensembl"/>
        </authorList>
    </citation>
    <scope>IDENTIFICATION</scope>
</reference>
<dbReference type="GO" id="GO:0016020">
    <property type="term" value="C:membrane"/>
    <property type="evidence" value="ECO:0007669"/>
    <property type="project" value="TreeGrafter"/>
</dbReference>
<keyword evidence="2" id="KW-0472">Membrane</keyword>
<feature type="transmembrane region" description="Helical" evidence="2">
    <location>
        <begin position="115"/>
        <end position="136"/>
    </location>
</feature>
<dbReference type="GO" id="GO:0006869">
    <property type="term" value="P:lipid transport"/>
    <property type="evidence" value="ECO:0007669"/>
    <property type="project" value="InterPro"/>
</dbReference>
<dbReference type="Ensembl" id="ENSCMIT00000000343.1">
    <property type="protein sequence ID" value="ENSCMIP00000000307.1"/>
    <property type="gene ID" value="ENSCMIG00000000249.1"/>
</dbReference>
<evidence type="ECO:0000256" key="2">
    <source>
        <dbReference type="SAM" id="Phobius"/>
    </source>
</evidence>
<reference evidence="4" key="2">
    <citation type="journal article" date="2007" name="PLoS Biol.">
        <title>Survey sequencing and comparative analysis of the elephant shark (Callorhinchus milii) genome.</title>
        <authorList>
            <person name="Venkatesh B."/>
            <person name="Kirkness E.F."/>
            <person name="Loh Y.H."/>
            <person name="Halpern A.L."/>
            <person name="Lee A.P."/>
            <person name="Johnson J."/>
            <person name="Dandona N."/>
            <person name="Viswanathan L.D."/>
            <person name="Tay A."/>
            <person name="Venter J.C."/>
            <person name="Strausberg R.L."/>
            <person name="Brenner S."/>
        </authorList>
    </citation>
    <scope>NUCLEOTIDE SEQUENCE [LARGE SCALE GENOMIC DNA]</scope>
</reference>
<evidence type="ECO:0000256" key="1">
    <source>
        <dbReference type="ARBA" id="ARBA00010090"/>
    </source>
</evidence>
<protein>
    <submittedName>
        <fullName evidence="3">Apolipoprotein L domain-containing protein 1-like</fullName>
    </submittedName>
</protein>
<dbReference type="KEGG" id="cmk:103172254"/>
<dbReference type="Proteomes" id="UP000314986">
    <property type="component" value="Unassembled WGS sequence"/>
</dbReference>
<comment type="similarity">
    <text evidence="1">Belongs to the apolipoprotein L family.</text>
</comment>
<dbReference type="GO" id="GO:0042157">
    <property type="term" value="P:lipoprotein metabolic process"/>
    <property type="evidence" value="ECO:0007669"/>
    <property type="project" value="InterPro"/>
</dbReference>
<reference evidence="4" key="3">
    <citation type="journal article" date="2014" name="Nature">
        <title>Elephant shark genome provides unique insights into gnathostome evolution.</title>
        <authorList>
            <consortium name="International Elephant Shark Genome Sequencing Consortium"/>
            <person name="Venkatesh B."/>
            <person name="Lee A.P."/>
            <person name="Ravi V."/>
            <person name="Maurya A.K."/>
            <person name="Lian M.M."/>
            <person name="Swann J.B."/>
            <person name="Ohta Y."/>
            <person name="Flajnik M.F."/>
            <person name="Sutoh Y."/>
            <person name="Kasahara M."/>
            <person name="Hoon S."/>
            <person name="Gangu V."/>
            <person name="Roy S.W."/>
            <person name="Irimia M."/>
            <person name="Korzh V."/>
            <person name="Kondrychyn I."/>
            <person name="Lim Z.W."/>
            <person name="Tay B.H."/>
            <person name="Tohari S."/>
            <person name="Kong K.W."/>
            <person name="Ho S."/>
            <person name="Lorente-Galdos B."/>
            <person name="Quilez J."/>
            <person name="Marques-Bonet T."/>
            <person name="Raney B.J."/>
            <person name="Ingham P.W."/>
            <person name="Tay A."/>
            <person name="Hillier L.W."/>
            <person name="Minx P."/>
            <person name="Boehm T."/>
            <person name="Wilson R.K."/>
            <person name="Brenner S."/>
            <person name="Warren W.C."/>
        </authorList>
    </citation>
    <scope>NUCLEOTIDE SEQUENCE [LARGE SCALE GENOMIC DNA]</scope>
</reference>
<dbReference type="InterPro" id="IPR008405">
    <property type="entry name" value="ApoL"/>
</dbReference>
<keyword evidence="2" id="KW-0812">Transmembrane</keyword>
<organism evidence="3 4">
    <name type="scientific">Callorhinchus milii</name>
    <name type="common">Ghost shark</name>
    <dbReference type="NCBI Taxonomy" id="7868"/>
    <lineage>
        <taxon>Eukaryota</taxon>
        <taxon>Metazoa</taxon>
        <taxon>Chordata</taxon>
        <taxon>Craniata</taxon>
        <taxon>Vertebrata</taxon>
        <taxon>Chondrichthyes</taxon>
        <taxon>Holocephali</taxon>
        <taxon>Chimaeriformes</taxon>
        <taxon>Callorhinchidae</taxon>
        <taxon>Callorhinchus</taxon>
    </lineage>
</organism>
<dbReference type="GeneID" id="103172254"/>
<dbReference type="AlphaFoldDB" id="A0A4W3GC26"/>
<reference evidence="3" key="5">
    <citation type="submission" date="2025-09" db="UniProtKB">
        <authorList>
            <consortium name="Ensembl"/>
        </authorList>
    </citation>
    <scope>IDENTIFICATION</scope>
</reference>
<evidence type="ECO:0000313" key="4">
    <source>
        <dbReference type="Proteomes" id="UP000314986"/>
    </source>
</evidence>
<dbReference type="GO" id="GO:0005576">
    <property type="term" value="C:extracellular region"/>
    <property type="evidence" value="ECO:0007669"/>
    <property type="project" value="InterPro"/>
</dbReference>
<dbReference type="PANTHER" id="PTHR14096">
    <property type="entry name" value="APOLIPOPROTEIN L"/>
    <property type="match status" value="1"/>
</dbReference>
<dbReference type="Pfam" id="PF05461">
    <property type="entry name" value="ApoL"/>
    <property type="match status" value="1"/>
</dbReference>
<keyword evidence="4" id="KW-1185">Reference proteome</keyword>
<dbReference type="PANTHER" id="PTHR14096:SF28">
    <property type="entry name" value="APOLIPOPROTEIN L, 1-RELATED"/>
    <property type="match status" value="1"/>
</dbReference>
<dbReference type="GO" id="GO:0008289">
    <property type="term" value="F:lipid binding"/>
    <property type="evidence" value="ECO:0007669"/>
    <property type="project" value="InterPro"/>
</dbReference>
<proteinExistence type="inferred from homology"/>
<evidence type="ECO:0000313" key="3">
    <source>
        <dbReference type="Ensembl" id="ENSCMIP00000000307.1"/>
    </source>
</evidence>
<reference evidence="4" key="1">
    <citation type="journal article" date="2006" name="Science">
        <title>Ancient noncoding elements conserved in the human genome.</title>
        <authorList>
            <person name="Venkatesh B."/>
            <person name="Kirkness E.F."/>
            <person name="Loh Y.H."/>
            <person name="Halpern A.L."/>
            <person name="Lee A.P."/>
            <person name="Johnson J."/>
            <person name="Dandona N."/>
            <person name="Viswanathan L.D."/>
            <person name="Tay A."/>
            <person name="Venter J.C."/>
            <person name="Strausberg R.L."/>
            <person name="Brenner S."/>
        </authorList>
    </citation>
    <scope>NUCLEOTIDE SEQUENCE [LARGE SCALE GENOMIC DNA]</scope>
</reference>
<accession>A0A4W3GC26</accession>
<feature type="transmembrane region" description="Helical" evidence="2">
    <location>
        <begin position="89"/>
        <end position="109"/>
    </location>
</feature>
<sequence length="253" mass="28112">MAWRTRNSVQMKKELGGVHVKERKRESVPSIEEMRDLEEVHDKELQHFMKVFPDQKTRISTCIEEIGEIADDIDKCQDRSNTAKVVGSAVKIVGGILAVGGALAAPFTLGASLGLTAAGAGMVIAGNVTNFTARVGSSFKRKNKKRQLDEIVKECSSALTEIDNCFQVSRSMESNMKHGKTRKRIKKLITKGIQFAAKSTLSCLPLLGEVTSLIRNVVKYKIEKKKAAKMIREKADLMKVTLDKLDEEYNTRL</sequence>
<dbReference type="GeneTree" id="ENSGT01030000234599"/>
<name>A0A4W3GC26_CALMI</name>
<dbReference type="Gene3D" id="1.20.1170.10">
    <property type="match status" value="1"/>
</dbReference>
<gene>
    <name evidence="3" type="primary">LOC103172254</name>
</gene>
<keyword evidence="2" id="KW-1133">Transmembrane helix</keyword>